<proteinExistence type="predicted"/>
<sequence>MVPVETLHSGDPITDVNGGGQRYIVLESKTVGDSCV</sequence>
<comment type="caution">
    <text evidence="1">The sequence shown here is derived from an EMBL/GenBank/DDBJ whole genome shotgun (WGS) entry which is preliminary data.</text>
</comment>
<feature type="non-terminal residue" evidence="1">
    <location>
        <position position="36"/>
    </location>
</feature>
<reference evidence="1 2" key="1">
    <citation type="submission" date="2017-07" db="EMBL/GenBank/DDBJ databases">
        <title>Invasive disease caused simultaneously by more than one serotype of Streptococcus pneumoniae, South Africa.</title>
        <authorList>
            <person name="Ndlangisa K."/>
            <person name="Du Plessis M."/>
            <person name="Von Gottberg A."/>
        </authorList>
    </citation>
    <scope>NUCLEOTIDE SEQUENCE [LARGE SCALE GENOMIC DNA]</scope>
    <source>
        <strain evidence="1 2">8227-15B</strain>
    </source>
</reference>
<name>A0AA44MV57_STREE</name>
<dbReference type="AlphaFoldDB" id="A0AA44MV57"/>
<gene>
    <name evidence="1" type="ORF">A5N45_14030</name>
</gene>
<accession>A0AA44MV57</accession>
<evidence type="ECO:0000313" key="1">
    <source>
        <dbReference type="EMBL" id="OYL16289.1"/>
    </source>
</evidence>
<protein>
    <submittedName>
        <fullName evidence="1">Uncharacterized protein</fullName>
    </submittedName>
</protein>
<organism evidence="1 2">
    <name type="scientific">Streptococcus pneumoniae</name>
    <dbReference type="NCBI Taxonomy" id="1313"/>
    <lineage>
        <taxon>Bacteria</taxon>
        <taxon>Bacillati</taxon>
        <taxon>Bacillota</taxon>
        <taxon>Bacilli</taxon>
        <taxon>Lactobacillales</taxon>
        <taxon>Streptococcaceae</taxon>
        <taxon>Streptococcus</taxon>
    </lineage>
</organism>
<dbReference type="Proteomes" id="UP000214939">
    <property type="component" value="Unassembled WGS sequence"/>
</dbReference>
<evidence type="ECO:0000313" key="2">
    <source>
        <dbReference type="Proteomes" id="UP000214939"/>
    </source>
</evidence>
<dbReference type="EMBL" id="NNBW01000718">
    <property type="protein sequence ID" value="OYL16289.1"/>
    <property type="molecule type" value="Genomic_DNA"/>
</dbReference>